<evidence type="ECO:0000313" key="1">
    <source>
        <dbReference type="EMBL" id="VEL36462.1"/>
    </source>
</evidence>
<organism evidence="1 2">
    <name type="scientific">Protopolystoma xenopodis</name>
    <dbReference type="NCBI Taxonomy" id="117903"/>
    <lineage>
        <taxon>Eukaryota</taxon>
        <taxon>Metazoa</taxon>
        <taxon>Spiralia</taxon>
        <taxon>Lophotrochozoa</taxon>
        <taxon>Platyhelminthes</taxon>
        <taxon>Monogenea</taxon>
        <taxon>Polyopisthocotylea</taxon>
        <taxon>Polystomatidea</taxon>
        <taxon>Polystomatidae</taxon>
        <taxon>Protopolystoma</taxon>
    </lineage>
</organism>
<dbReference type="AlphaFoldDB" id="A0A448XGU2"/>
<comment type="caution">
    <text evidence="1">The sequence shown here is derived from an EMBL/GenBank/DDBJ whole genome shotgun (WGS) entry which is preliminary data.</text>
</comment>
<evidence type="ECO:0000313" key="2">
    <source>
        <dbReference type="Proteomes" id="UP000784294"/>
    </source>
</evidence>
<reference evidence="1" key="1">
    <citation type="submission" date="2018-11" db="EMBL/GenBank/DDBJ databases">
        <authorList>
            <consortium name="Pathogen Informatics"/>
        </authorList>
    </citation>
    <scope>NUCLEOTIDE SEQUENCE</scope>
</reference>
<accession>A0A448XGU2</accession>
<sequence>MMLRLAGLTDDVGETSLIVPSLRSDSENNHAFYEFRMRCVPIDPLSYDHYSGINHGTFVPHSPHKSAKTFPDMIQYGVQDITSKTPDLIQSKSISGSKVPLSTTIDSVDPIAKCTSSEMISHIKVENSHDRFITFLREYLPTGSHLLNPETDDWLTYLASAHRAVVVRQKACSVWQLHYSLDQPALEKIDSLHSVTKAEVPSNRECVESRSTSVEVSQSLIGSRTSLLVSNGDGRGDYHDTDVDRNDGIEDCARNNNSGLLIV</sequence>
<proteinExistence type="predicted"/>
<dbReference type="EMBL" id="CAAALY010252268">
    <property type="protein sequence ID" value="VEL36462.1"/>
    <property type="molecule type" value="Genomic_DNA"/>
</dbReference>
<gene>
    <name evidence="1" type="ORF">PXEA_LOCUS29902</name>
</gene>
<protein>
    <submittedName>
        <fullName evidence="1">Uncharacterized protein</fullName>
    </submittedName>
</protein>
<name>A0A448XGU2_9PLAT</name>
<keyword evidence="2" id="KW-1185">Reference proteome</keyword>
<dbReference type="Proteomes" id="UP000784294">
    <property type="component" value="Unassembled WGS sequence"/>
</dbReference>